<comment type="similarity">
    <text evidence="1 14">Belongs to the DNA polymerase type-Y family.</text>
</comment>
<dbReference type="HAMAP" id="MF_01113">
    <property type="entry name" value="DNApol_IV"/>
    <property type="match status" value="1"/>
</dbReference>
<dbReference type="SUPFAM" id="SSF56672">
    <property type="entry name" value="DNA/RNA polymerases"/>
    <property type="match status" value="1"/>
</dbReference>
<accession>A0A1I3CRU6</accession>
<evidence type="ECO:0000256" key="10">
    <source>
        <dbReference type="ARBA" id="ARBA00022932"/>
    </source>
</evidence>
<keyword evidence="2 14" id="KW-0515">Mutator protein</keyword>
<evidence type="ECO:0000256" key="4">
    <source>
        <dbReference type="ARBA" id="ARBA00022679"/>
    </source>
</evidence>
<dbReference type="Gene3D" id="3.30.1490.100">
    <property type="entry name" value="DNA polymerase, Y-family, little finger domain"/>
    <property type="match status" value="1"/>
</dbReference>
<dbReference type="InterPro" id="IPR050116">
    <property type="entry name" value="DNA_polymerase-Y"/>
</dbReference>
<dbReference type="GO" id="GO:0005829">
    <property type="term" value="C:cytosol"/>
    <property type="evidence" value="ECO:0007669"/>
    <property type="project" value="TreeGrafter"/>
</dbReference>
<dbReference type="Pfam" id="PF00817">
    <property type="entry name" value="IMS"/>
    <property type="match status" value="1"/>
</dbReference>
<dbReference type="EMBL" id="FOQE01000022">
    <property type="protein sequence ID" value="SFH77264.1"/>
    <property type="molecule type" value="Genomic_DNA"/>
</dbReference>
<feature type="domain" description="UmuC" evidence="15">
    <location>
        <begin position="19"/>
        <end position="203"/>
    </location>
</feature>
<evidence type="ECO:0000256" key="6">
    <source>
        <dbReference type="ARBA" id="ARBA00022705"/>
    </source>
</evidence>
<dbReference type="FunFam" id="1.10.150.20:FF:000019">
    <property type="entry name" value="DNA polymerase IV"/>
    <property type="match status" value="1"/>
</dbReference>
<evidence type="ECO:0000256" key="9">
    <source>
        <dbReference type="ARBA" id="ARBA00022842"/>
    </source>
</evidence>
<feature type="site" description="Substrate discrimination" evidence="14">
    <location>
        <position position="28"/>
    </location>
</feature>
<feature type="active site" evidence="14">
    <location>
        <position position="122"/>
    </location>
</feature>
<evidence type="ECO:0000256" key="1">
    <source>
        <dbReference type="ARBA" id="ARBA00010945"/>
    </source>
</evidence>
<evidence type="ECO:0000313" key="16">
    <source>
        <dbReference type="EMBL" id="SFH77264.1"/>
    </source>
</evidence>
<dbReference type="InterPro" id="IPR001126">
    <property type="entry name" value="UmuC"/>
</dbReference>
<keyword evidence="7 14" id="KW-0479">Metal-binding</keyword>
<dbReference type="Gene3D" id="3.40.1170.60">
    <property type="match status" value="1"/>
</dbReference>
<keyword evidence="12 14" id="KW-0234">DNA repair</keyword>
<evidence type="ECO:0000256" key="7">
    <source>
        <dbReference type="ARBA" id="ARBA00022723"/>
    </source>
</evidence>
<dbReference type="Pfam" id="PF11798">
    <property type="entry name" value="IMS_HHH"/>
    <property type="match status" value="1"/>
</dbReference>
<evidence type="ECO:0000256" key="3">
    <source>
        <dbReference type="ARBA" id="ARBA00022490"/>
    </source>
</evidence>
<evidence type="ECO:0000256" key="14">
    <source>
        <dbReference type="HAMAP-Rule" id="MF_01113"/>
    </source>
</evidence>
<dbReference type="PANTHER" id="PTHR11076">
    <property type="entry name" value="DNA REPAIR POLYMERASE UMUC / TRANSFERASE FAMILY MEMBER"/>
    <property type="match status" value="1"/>
</dbReference>
<keyword evidence="6 14" id="KW-0235">DNA replication</keyword>
<sequence length="385" mass="44175">MDIGLLHFDEPKRDTSRKIIHVDMDAFFASVEERENPNLKGKPVIIARHPKETGGKGVVATANYEARKYGVHSAMSAQRAFELCPHGQFIPGHFDLYRAISAQVREVFRRYTDMIEPLSLDEAYLDVTSNKMGLKSATLIAQRIQREIWEKVHLTSSAGVSYNKFIAKLASDFHKPAGLTVIPPEDALQFLRELPIEKFYGVGKKSLEKMHELNIFTGEDLYQRSELELIHHFGKMGYSLYRKVRGIDNAPVQPFRERKSIGKEDTYHQILRTEPEVIAELRKLTVKVQSSLSKNQKHGKTVVIKIRYADFETVTKRMTLPHYVRDKEELFFQAQNLWYEIGMIEKGVRLLGVTVTGLDPLTFENIVLPLWEAEASNKEIETEND</sequence>
<dbReference type="OrthoDB" id="9808813at2"/>
<dbReference type="CDD" id="cd03586">
    <property type="entry name" value="PolY_Pol_IV_kappa"/>
    <property type="match status" value="1"/>
</dbReference>
<comment type="function">
    <text evidence="14">Poorly processive, error-prone DNA polymerase involved in untargeted mutagenesis. Copies undamaged DNA at stalled replication forks, which arise in vivo from mismatched or misaligned primer ends. These misaligned primers can be extended by PolIV. Exhibits no 3'-5' exonuclease (proofreading) activity. May be involved in translesional synthesis, in conjunction with the beta clamp from PolIII.</text>
</comment>
<dbReference type="GO" id="GO:0006281">
    <property type="term" value="P:DNA repair"/>
    <property type="evidence" value="ECO:0007669"/>
    <property type="project" value="UniProtKB-UniRule"/>
</dbReference>
<feature type="binding site" evidence="14">
    <location>
        <position position="23"/>
    </location>
    <ligand>
        <name>Mg(2+)</name>
        <dbReference type="ChEBI" id="CHEBI:18420"/>
    </ligand>
</feature>
<dbReference type="PANTHER" id="PTHR11076:SF33">
    <property type="entry name" value="DNA POLYMERASE KAPPA"/>
    <property type="match status" value="1"/>
</dbReference>
<dbReference type="EC" id="2.7.7.7" evidence="14"/>
<reference evidence="16 17" key="1">
    <citation type="submission" date="2016-10" db="EMBL/GenBank/DDBJ databases">
        <authorList>
            <person name="de Groot N.N."/>
        </authorList>
    </citation>
    <scope>NUCLEOTIDE SEQUENCE [LARGE SCALE GENOMIC DNA]</scope>
    <source>
        <strain evidence="16 17">DSM 27630</strain>
    </source>
</reference>
<keyword evidence="10 14" id="KW-0239">DNA-directed DNA polymerase</keyword>
<evidence type="ECO:0000256" key="13">
    <source>
        <dbReference type="ARBA" id="ARBA00049244"/>
    </source>
</evidence>
<keyword evidence="17" id="KW-1185">Reference proteome</keyword>
<keyword evidence="3 14" id="KW-0963">Cytoplasm</keyword>
<comment type="subcellular location">
    <subcellularLocation>
        <location evidence="14">Cytoplasm</location>
    </subcellularLocation>
</comment>
<dbReference type="Gene3D" id="1.10.150.20">
    <property type="entry name" value="5' to 3' exonuclease, C-terminal subdomain"/>
    <property type="match status" value="1"/>
</dbReference>
<name>A0A1I3CRU6_9LACT</name>
<dbReference type="InterPro" id="IPR022880">
    <property type="entry name" value="DNApol_IV"/>
</dbReference>
<comment type="subunit">
    <text evidence="14">Monomer.</text>
</comment>
<dbReference type="InterPro" id="IPR017961">
    <property type="entry name" value="DNA_pol_Y-fam_little_finger"/>
</dbReference>
<evidence type="ECO:0000256" key="5">
    <source>
        <dbReference type="ARBA" id="ARBA00022695"/>
    </source>
</evidence>
<feature type="binding site" evidence="14">
    <location>
        <position position="121"/>
    </location>
    <ligand>
        <name>Mg(2+)</name>
        <dbReference type="ChEBI" id="CHEBI:18420"/>
    </ligand>
</feature>
<evidence type="ECO:0000259" key="15">
    <source>
        <dbReference type="PROSITE" id="PS50173"/>
    </source>
</evidence>
<evidence type="ECO:0000256" key="12">
    <source>
        <dbReference type="ARBA" id="ARBA00023204"/>
    </source>
</evidence>
<keyword evidence="9 14" id="KW-0460">Magnesium</keyword>
<dbReference type="Pfam" id="PF11799">
    <property type="entry name" value="IMS_C"/>
    <property type="match status" value="1"/>
</dbReference>
<protein>
    <recommendedName>
        <fullName evidence="14">DNA polymerase IV</fullName>
        <shortName evidence="14">Pol IV</shortName>
        <ecNumber evidence="14">2.7.7.7</ecNumber>
    </recommendedName>
</protein>
<comment type="cofactor">
    <cofactor evidence="14">
        <name>Mg(2+)</name>
        <dbReference type="ChEBI" id="CHEBI:18420"/>
    </cofactor>
    <text evidence="14">Binds 2 magnesium ions per subunit.</text>
</comment>
<keyword evidence="4 14" id="KW-0808">Transferase</keyword>
<dbReference type="Gene3D" id="3.30.70.270">
    <property type="match status" value="1"/>
</dbReference>
<organism evidence="16 17">
    <name type="scientific">Pisciglobus halotolerans</name>
    <dbReference type="NCBI Taxonomy" id="745365"/>
    <lineage>
        <taxon>Bacteria</taxon>
        <taxon>Bacillati</taxon>
        <taxon>Bacillota</taxon>
        <taxon>Bacilli</taxon>
        <taxon>Lactobacillales</taxon>
        <taxon>Carnobacteriaceae</taxon>
    </lineage>
</organism>
<evidence type="ECO:0000256" key="2">
    <source>
        <dbReference type="ARBA" id="ARBA00022457"/>
    </source>
</evidence>
<proteinExistence type="inferred from homology"/>
<evidence type="ECO:0000256" key="11">
    <source>
        <dbReference type="ARBA" id="ARBA00023125"/>
    </source>
</evidence>
<gene>
    <name evidence="14" type="primary">dinB</name>
    <name evidence="16" type="ORF">SAMN04489868_12210</name>
</gene>
<dbReference type="GO" id="GO:0006261">
    <property type="term" value="P:DNA-templated DNA replication"/>
    <property type="evidence" value="ECO:0007669"/>
    <property type="project" value="UniProtKB-UniRule"/>
</dbReference>
<dbReference type="InterPro" id="IPR036775">
    <property type="entry name" value="DNA_pol_Y-fam_lit_finger_sf"/>
</dbReference>
<dbReference type="GO" id="GO:0003887">
    <property type="term" value="F:DNA-directed DNA polymerase activity"/>
    <property type="evidence" value="ECO:0007669"/>
    <property type="project" value="UniProtKB-UniRule"/>
</dbReference>
<dbReference type="RefSeq" id="WP_092092712.1">
    <property type="nucleotide sequence ID" value="NZ_FOQE01000022.1"/>
</dbReference>
<evidence type="ECO:0000256" key="8">
    <source>
        <dbReference type="ARBA" id="ARBA00022763"/>
    </source>
</evidence>
<dbReference type="SUPFAM" id="SSF100879">
    <property type="entry name" value="Lesion bypass DNA polymerase (Y-family), little finger domain"/>
    <property type="match status" value="1"/>
</dbReference>
<dbReference type="GO" id="GO:0009432">
    <property type="term" value="P:SOS response"/>
    <property type="evidence" value="ECO:0007669"/>
    <property type="project" value="TreeGrafter"/>
</dbReference>
<evidence type="ECO:0000313" key="17">
    <source>
        <dbReference type="Proteomes" id="UP000198668"/>
    </source>
</evidence>
<comment type="catalytic activity">
    <reaction evidence="13 14">
        <text>DNA(n) + a 2'-deoxyribonucleoside 5'-triphosphate = DNA(n+1) + diphosphate</text>
        <dbReference type="Rhea" id="RHEA:22508"/>
        <dbReference type="Rhea" id="RHEA-COMP:17339"/>
        <dbReference type="Rhea" id="RHEA-COMP:17340"/>
        <dbReference type="ChEBI" id="CHEBI:33019"/>
        <dbReference type="ChEBI" id="CHEBI:61560"/>
        <dbReference type="ChEBI" id="CHEBI:173112"/>
        <dbReference type="EC" id="2.7.7.7"/>
    </reaction>
</comment>
<dbReference type="GO" id="GO:0000287">
    <property type="term" value="F:magnesium ion binding"/>
    <property type="evidence" value="ECO:0007669"/>
    <property type="project" value="UniProtKB-UniRule"/>
</dbReference>
<dbReference type="InterPro" id="IPR043128">
    <property type="entry name" value="Rev_trsase/Diguanyl_cyclase"/>
</dbReference>
<dbReference type="AlphaFoldDB" id="A0A1I3CRU6"/>
<dbReference type="InterPro" id="IPR024728">
    <property type="entry name" value="PolY_HhH_motif"/>
</dbReference>
<dbReference type="GO" id="GO:0042276">
    <property type="term" value="P:error-prone translesion synthesis"/>
    <property type="evidence" value="ECO:0007669"/>
    <property type="project" value="TreeGrafter"/>
</dbReference>
<keyword evidence="11 14" id="KW-0238">DNA-binding</keyword>
<keyword evidence="5 14" id="KW-0548">Nucleotidyltransferase</keyword>
<dbReference type="FunFam" id="3.30.1490.100:FF:000004">
    <property type="entry name" value="DNA polymerase IV"/>
    <property type="match status" value="1"/>
</dbReference>
<dbReference type="Proteomes" id="UP000198668">
    <property type="component" value="Unassembled WGS sequence"/>
</dbReference>
<dbReference type="InterPro" id="IPR043502">
    <property type="entry name" value="DNA/RNA_pol_sf"/>
</dbReference>
<keyword evidence="8 14" id="KW-0227">DNA damage</keyword>
<dbReference type="NCBIfam" id="NF002677">
    <property type="entry name" value="PRK02406.1"/>
    <property type="match status" value="1"/>
</dbReference>
<dbReference type="PROSITE" id="PS50173">
    <property type="entry name" value="UMUC"/>
    <property type="match status" value="1"/>
</dbReference>
<dbReference type="GO" id="GO:0003684">
    <property type="term" value="F:damaged DNA binding"/>
    <property type="evidence" value="ECO:0007669"/>
    <property type="project" value="InterPro"/>
</dbReference>